<dbReference type="InterPro" id="IPR003661">
    <property type="entry name" value="HisK_dim/P_dom"/>
</dbReference>
<organism evidence="17 18">
    <name type="scientific">Thiomicrorhabdus heinhorstiae</name>
    <dbReference type="NCBI Taxonomy" id="2748010"/>
    <lineage>
        <taxon>Bacteria</taxon>
        <taxon>Pseudomonadati</taxon>
        <taxon>Pseudomonadota</taxon>
        <taxon>Gammaproteobacteria</taxon>
        <taxon>Thiotrichales</taxon>
        <taxon>Piscirickettsiaceae</taxon>
        <taxon>Thiomicrorhabdus</taxon>
    </lineage>
</organism>
<evidence type="ECO:0000259" key="16">
    <source>
        <dbReference type="PROSITE" id="PS50109"/>
    </source>
</evidence>
<feature type="domain" description="Histidine kinase" evidence="16">
    <location>
        <begin position="273"/>
        <end position="470"/>
    </location>
</feature>
<dbReference type="InterPro" id="IPR050398">
    <property type="entry name" value="HssS/ArlS-like"/>
</dbReference>
<reference evidence="17 18" key="2">
    <citation type="submission" date="2020-11" db="EMBL/GenBank/DDBJ databases">
        <title>Sulfur oxidizing isolate from Hospital Hole Sinkhole.</title>
        <authorList>
            <person name="Scott K.M."/>
        </authorList>
    </citation>
    <scope>NUCLEOTIDE SEQUENCE [LARGE SCALE GENOMIC DNA]</scope>
    <source>
        <strain evidence="17 18">HH1</strain>
    </source>
</reference>
<evidence type="ECO:0000313" key="17">
    <source>
        <dbReference type="EMBL" id="MBF6057500.1"/>
    </source>
</evidence>
<proteinExistence type="predicted"/>
<keyword evidence="6" id="KW-0808">Transferase</keyword>
<dbReference type="InterPro" id="IPR005467">
    <property type="entry name" value="His_kinase_dom"/>
</dbReference>
<dbReference type="SUPFAM" id="SSF55874">
    <property type="entry name" value="ATPase domain of HSP90 chaperone/DNA topoisomerase II/histidine kinase"/>
    <property type="match status" value="1"/>
</dbReference>
<dbReference type="SMART" id="SM00388">
    <property type="entry name" value="HisKA"/>
    <property type="match status" value="1"/>
</dbReference>
<evidence type="ECO:0000256" key="8">
    <source>
        <dbReference type="ARBA" id="ARBA00022741"/>
    </source>
</evidence>
<evidence type="ECO:0000256" key="3">
    <source>
        <dbReference type="ARBA" id="ARBA00012438"/>
    </source>
</evidence>
<accession>A0ABS0BWQ8</accession>
<comment type="caution">
    <text evidence="17">The sequence shown here is derived from an EMBL/GenBank/DDBJ whole genome shotgun (WGS) entry which is preliminary data.</text>
</comment>
<keyword evidence="8" id="KW-0547">Nucleotide-binding</keyword>
<comment type="subcellular location">
    <subcellularLocation>
        <location evidence="2">Cell membrane</location>
        <topology evidence="2">Multi-pass membrane protein</topology>
    </subcellularLocation>
</comment>
<evidence type="ECO:0000313" key="18">
    <source>
        <dbReference type="Proteomes" id="UP001193680"/>
    </source>
</evidence>
<dbReference type="PROSITE" id="PS50109">
    <property type="entry name" value="HIS_KIN"/>
    <property type="match status" value="1"/>
</dbReference>
<evidence type="ECO:0000256" key="2">
    <source>
        <dbReference type="ARBA" id="ARBA00004651"/>
    </source>
</evidence>
<evidence type="ECO:0000256" key="14">
    <source>
        <dbReference type="SAM" id="Coils"/>
    </source>
</evidence>
<dbReference type="RefSeq" id="WP_185977649.1">
    <property type="nucleotide sequence ID" value="NZ_JACBGI020000004.1"/>
</dbReference>
<evidence type="ECO:0000256" key="12">
    <source>
        <dbReference type="ARBA" id="ARBA00023012"/>
    </source>
</evidence>
<evidence type="ECO:0000256" key="4">
    <source>
        <dbReference type="ARBA" id="ARBA00022475"/>
    </source>
</evidence>
<feature type="transmembrane region" description="Helical" evidence="15">
    <location>
        <begin position="12"/>
        <end position="31"/>
    </location>
</feature>
<name>A0ABS0BWQ8_9GAMM</name>
<dbReference type="PANTHER" id="PTHR45528">
    <property type="entry name" value="SENSOR HISTIDINE KINASE CPXA"/>
    <property type="match status" value="1"/>
</dbReference>
<evidence type="ECO:0000256" key="1">
    <source>
        <dbReference type="ARBA" id="ARBA00000085"/>
    </source>
</evidence>
<dbReference type="Pfam" id="PF02518">
    <property type="entry name" value="HATPase_c"/>
    <property type="match status" value="1"/>
</dbReference>
<evidence type="ECO:0000256" key="9">
    <source>
        <dbReference type="ARBA" id="ARBA00022777"/>
    </source>
</evidence>
<evidence type="ECO:0000256" key="13">
    <source>
        <dbReference type="ARBA" id="ARBA00023136"/>
    </source>
</evidence>
<sequence>MKKALQSKLFRQYSLMLASVFFISSVVYLFVSYGMAHYYLQQVQTRIHLNMADTLIEDHRLVEHGKLDESAVSKTFERYMLLNPSLQIYLLDQQGNILRYAADKKKILRSQVSMQPIKAMLNQPDSGKWPLGDDPRSLQEKKPFSVARLPNKNGEENYYLYVIIQDSIEEDVNRQLQESLMLKLGVYALGFSLLIGLLLGVLLFSRLIRRIAFLSDKIQRFRQDLAQDVPPAKKNRNELDQLQNDMSALSSQIQTQVHQLEQSDEQRRFLLSRLSHDLRTPLTNLLGYMEQAEKQGTDPYLSTAYQNGLKLKHYLDQLFDFAKIDLQSFMLTKEELSLSEFCFDLFSDYLARNPNPDWKIDVSDNYLYEFDPVYMESALINLFDNALKYGQGEVCFALKPVDEGVVLSVCSQGEPLEASTEKQLTSSSFQIDSGLGLSIVRVITEKHGGQFCYVRRAEYNCFEIRLPALKGS</sequence>
<feature type="coiled-coil region" evidence="14">
    <location>
        <begin position="232"/>
        <end position="259"/>
    </location>
</feature>
<evidence type="ECO:0000256" key="10">
    <source>
        <dbReference type="ARBA" id="ARBA00022840"/>
    </source>
</evidence>
<keyword evidence="11 15" id="KW-1133">Transmembrane helix</keyword>
<dbReference type="CDD" id="cd00082">
    <property type="entry name" value="HisKA"/>
    <property type="match status" value="1"/>
</dbReference>
<keyword evidence="7 15" id="KW-0812">Transmembrane</keyword>
<dbReference type="InterPro" id="IPR036097">
    <property type="entry name" value="HisK_dim/P_sf"/>
</dbReference>
<gene>
    <name evidence="17" type="ORF">H8792_004020</name>
</gene>
<evidence type="ECO:0000256" key="15">
    <source>
        <dbReference type="SAM" id="Phobius"/>
    </source>
</evidence>
<dbReference type="EC" id="2.7.13.3" evidence="3"/>
<dbReference type="Gene3D" id="1.10.287.130">
    <property type="match status" value="1"/>
</dbReference>
<dbReference type="InterPro" id="IPR036890">
    <property type="entry name" value="HATPase_C_sf"/>
</dbReference>
<keyword evidence="9 17" id="KW-0418">Kinase</keyword>
<dbReference type="Gene3D" id="6.10.340.10">
    <property type="match status" value="1"/>
</dbReference>
<dbReference type="SUPFAM" id="SSF47384">
    <property type="entry name" value="Homodimeric domain of signal transducing histidine kinase"/>
    <property type="match status" value="1"/>
</dbReference>
<dbReference type="InterPro" id="IPR003594">
    <property type="entry name" value="HATPase_dom"/>
</dbReference>
<protein>
    <recommendedName>
        <fullName evidence="3">histidine kinase</fullName>
        <ecNumber evidence="3">2.7.13.3</ecNumber>
    </recommendedName>
</protein>
<keyword evidence="10" id="KW-0067">ATP-binding</keyword>
<evidence type="ECO:0000256" key="11">
    <source>
        <dbReference type="ARBA" id="ARBA00022989"/>
    </source>
</evidence>
<evidence type="ECO:0000256" key="6">
    <source>
        <dbReference type="ARBA" id="ARBA00022679"/>
    </source>
</evidence>
<dbReference type="EMBL" id="JACBGI020000004">
    <property type="protein sequence ID" value="MBF6057500.1"/>
    <property type="molecule type" value="Genomic_DNA"/>
</dbReference>
<evidence type="ECO:0000256" key="5">
    <source>
        <dbReference type="ARBA" id="ARBA00022553"/>
    </source>
</evidence>
<keyword evidence="5" id="KW-0597">Phosphoprotein</keyword>
<keyword evidence="14" id="KW-0175">Coiled coil</keyword>
<reference evidence="17 18" key="1">
    <citation type="submission" date="2020-06" db="EMBL/GenBank/DDBJ databases">
        <authorList>
            <person name="Scott K."/>
        </authorList>
    </citation>
    <scope>NUCLEOTIDE SEQUENCE [LARGE SCALE GENOMIC DNA]</scope>
    <source>
        <strain evidence="17 18">HH1</strain>
    </source>
</reference>
<dbReference type="Gene3D" id="3.30.565.10">
    <property type="entry name" value="Histidine kinase-like ATPase, C-terminal domain"/>
    <property type="match status" value="1"/>
</dbReference>
<keyword evidence="4" id="KW-1003">Cell membrane</keyword>
<comment type="catalytic activity">
    <reaction evidence="1">
        <text>ATP + protein L-histidine = ADP + protein N-phospho-L-histidine.</text>
        <dbReference type="EC" id="2.7.13.3"/>
    </reaction>
</comment>
<dbReference type="SMART" id="SM00387">
    <property type="entry name" value="HATPase_c"/>
    <property type="match status" value="1"/>
</dbReference>
<keyword evidence="18" id="KW-1185">Reference proteome</keyword>
<feature type="transmembrane region" description="Helical" evidence="15">
    <location>
        <begin position="184"/>
        <end position="204"/>
    </location>
</feature>
<keyword evidence="12" id="KW-0902">Two-component regulatory system</keyword>
<evidence type="ECO:0000256" key="7">
    <source>
        <dbReference type="ARBA" id="ARBA00022692"/>
    </source>
</evidence>
<dbReference type="Pfam" id="PF00512">
    <property type="entry name" value="HisKA"/>
    <property type="match status" value="1"/>
</dbReference>
<dbReference type="CDD" id="cd00075">
    <property type="entry name" value="HATPase"/>
    <property type="match status" value="1"/>
</dbReference>
<keyword evidence="13 15" id="KW-0472">Membrane</keyword>
<dbReference type="PANTHER" id="PTHR45528:SF1">
    <property type="entry name" value="SENSOR HISTIDINE KINASE CPXA"/>
    <property type="match status" value="1"/>
</dbReference>
<dbReference type="GO" id="GO:0016301">
    <property type="term" value="F:kinase activity"/>
    <property type="evidence" value="ECO:0007669"/>
    <property type="project" value="UniProtKB-KW"/>
</dbReference>
<dbReference type="Proteomes" id="UP001193680">
    <property type="component" value="Unassembled WGS sequence"/>
</dbReference>